<dbReference type="EMBL" id="CP002759">
    <property type="protein sequence ID" value="AEL19497.1"/>
    <property type="molecule type" value="Genomic_DNA"/>
</dbReference>
<reference key="1">
    <citation type="submission" date="2011-06" db="EMBL/GenBank/DDBJ databases">
        <authorList>
            <person name="Mongodin E.F."/>
            <person name="Casjens S.R."/>
            <person name="Fraser-Liggett C.M."/>
            <person name="Qiu W.-G."/>
            <person name="Dunn J.J."/>
            <person name="Luft B.J."/>
            <person name="Schutzer S.E."/>
        </authorList>
    </citation>
    <scope>NUCLEOTIDE SEQUENCE</scope>
    <source>
        <strain>DN127</strain>
    </source>
</reference>
<geneLocation type="plasmid" evidence="1 2">
    <name>lp28-4</name>
</geneLocation>
<accession>G0AP71</accession>
<dbReference type="KEGG" id="bbs:BbiDN127_I0014"/>
<proteinExistence type="predicted"/>
<name>G0AP71_BORBD</name>
<dbReference type="Proteomes" id="UP000001634">
    <property type="component" value="Plasmid lp28-4"/>
</dbReference>
<reference evidence="1 2" key="2">
    <citation type="journal article" date="2012" name="J. Bacteriol.">
        <title>Whole-Genome Sequences of Borrelia bissettii, Borrelia valaisiana, and Borrelia spielmanii.</title>
        <authorList>
            <person name="Schutzer S.E."/>
            <person name="Fraser-Liggett C.M."/>
            <person name="Qiu W.G."/>
            <person name="Kraiczy P."/>
            <person name="Mongodin E.F."/>
            <person name="Dunn J.J."/>
            <person name="Luft B.J."/>
            <person name="Casjens S.R."/>
        </authorList>
    </citation>
    <scope>NUCLEOTIDE SEQUENCE [LARGE SCALE GENOMIC DNA]</scope>
    <source>
        <strain evidence="1 2">DN127</strain>
    </source>
</reference>
<organism evidence="1 2">
    <name type="scientific">Borrelia bissettiae (strain DSM 17990 / CIP 109136 / DN127)</name>
    <name type="common">Borreliella bissettiae</name>
    <dbReference type="NCBI Taxonomy" id="521010"/>
    <lineage>
        <taxon>Bacteria</taxon>
        <taxon>Pseudomonadati</taxon>
        <taxon>Spirochaetota</taxon>
        <taxon>Spirochaetia</taxon>
        <taxon>Spirochaetales</taxon>
        <taxon>Borreliaceae</taxon>
        <taxon>Borreliella</taxon>
    </lineage>
</organism>
<dbReference type="HOGENOM" id="CLU_3266549_0_0_12"/>
<keyword evidence="1" id="KW-0614">Plasmid</keyword>
<dbReference type="AlphaFoldDB" id="G0AP71"/>
<protein>
    <submittedName>
        <fullName evidence="1">Uncharacterized protein</fullName>
    </submittedName>
</protein>
<evidence type="ECO:0000313" key="2">
    <source>
        <dbReference type="Proteomes" id="UP000001634"/>
    </source>
</evidence>
<keyword evidence="2" id="KW-1185">Reference proteome</keyword>
<gene>
    <name evidence="1" type="ordered locus">BbiDN127_I0014</name>
</gene>
<evidence type="ECO:0000313" key="1">
    <source>
        <dbReference type="EMBL" id="AEL19497.1"/>
    </source>
</evidence>
<sequence length="41" mass="4784">MPSNKVLLDKAFEEKINTIKEKGKFIPLDNEWSAINNEECF</sequence>